<dbReference type="InterPro" id="IPR023198">
    <property type="entry name" value="PGP-like_dom2"/>
</dbReference>
<dbReference type="InterPro" id="IPR023214">
    <property type="entry name" value="HAD_sf"/>
</dbReference>
<dbReference type="SUPFAM" id="SSF56784">
    <property type="entry name" value="HAD-like"/>
    <property type="match status" value="1"/>
</dbReference>
<dbReference type="SFLD" id="SFLDG01129">
    <property type="entry name" value="C1.5:_HAD__Beta-PGM__Phosphata"/>
    <property type="match status" value="1"/>
</dbReference>
<dbReference type="NCBIfam" id="TIGR01549">
    <property type="entry name" value="HAD-SF-IA-v1"/>
    <property type="match status" value="1"/>
</dbReference>
<dbReference type="GO" id="GO:0016787">
    <property type="term" value="F:hydrolase activity"/>
    <property type="evidence" value="ECO:0007669"/>
    <property type="project" value="UniProtKB-KW"/>
</dbReference>
<accession>A0ABY9JVU1</accession>
<dbReference type="InterPro" id="IPR006439">
    <property type="entry name" value="HAD-SF_hydro_IA"/>
</dbReference>
<dbReference type="InterPro" id="IPR036412">
    <property type="entry name" value="HAD-like_sf"/>
</dbReference>
<keyword evidence="4" id="KW-1185">Reference proteome</keyword>
<evidence type="ECO:0000313" key="4">
    <source>
        <dbReference type="Proteomes" id="UP001197974"/>
    </source>
</evidence>
<evidence type="ECO:0000256" key="2">
    <source>
        <dbReference type="ARBA" id="ARBA00022842"/>
    </source>
</evidence>
<gene>
    <name evidence="3" type="ORF">LC087_17070</name>
</gene>
<dbReference type="Proteomes" id="UP001197974">
    <property type="component" value="Chromosome"/>
</dbReference>
<reference evidence="3 4" key="1">
    <citation type="submission" date="2023-06" db="EMBL/GenBank/DDBJ databases">
        <title>Five Gram-positive bacteria isolated from mangrove sediments in Shenzhen, Guangdong, China.</title>
        <authorList>
            <person name="Yu S."/>
            <person name="Zheng W."/>
            <person name="Huang Y."/>
        </authorList>
    </citation>
    <scope>NUCLEOTIDE SEQUENCE [LARGE SCALE GENOMIC DNA]</scope>
    <source>
        <strain evidence="3 4">SaN35-3</strain>
    </source>
</reference>
<sequence>MYKNIIWDFDGTLFNTYPVMANIFKDTLERKGIEEPLNEIVKQMKVSMSSAFNYYENKYRIDSNFLDEYHIRRKEAEMQQSKPFEGIVDICKYIYSTNRQNYLYTHRGESAIKLLKMFGLYDYFSDFITLEHGFERKPSPDALHHLINKHNMSHSESIMIGDRDLDILAAHNAGITACYFTEGDEISNHADYNISDFKQLYSII</sequence>
<evidence type="ECO:0000313" key="3">
    <source>
        <dbReference type="EMBL" id="WLR42393.1"/>
    </source>
</evidence>
<dbReference type="Pfam" id="PF13419">
    <property type="entry name" value="HAD_2"/>
    <property type="match status" value="1"/>
</dbReference>
<keyword evidence="1 3" id="KW-0378">Hydrolase</keyword>
<dbReference type="EMBL" id="CP129013">
    <property type="protein sequence ID" value="WLR42393.1"/>
    <property type="molecule type" value="Genomic_DNA"/>
</dbReference>
<dbReference type="InterPro" id="IPR041492">
    <property type="entry name" value="HAD_2"/>
</dbReference>
<protein>
    <submittedName>
        <fullName evidence="3">HAD-IA family hydrolase</fullName>
    </submittedName>
</protein>
<keyword evidence="2" id="KW-0460">Magnesium</keyword>
<dbReference type="Gene3D" id="3.40.50.1000">
    <property type="entry name" value="HAD superfamily/HAD-like"/>
    <property type="match status" value="1"/>
</dbReference>
<dbReference type="InterPro" id="IPR050155">
    <property type="entry name" value="HAD-like_hydrolase_sf"/>
</dbReference>
<dbReference type="PANTHER" id="PTHR43434">
    <property type="entry name" value="PHOSPHOGLYCOLATE PHOSPHATASE"/>
    <property type="match status" value="1"/>
</dbReference>
<organism evidence="3 4">
    <name type="scientific">Bacillus carboniphilus</name>
    <dbReference type="NCBI Taxonomy" id="86663"/>
    <lineage>
        <taxon>Bacteria</taxon>
        <taxon>Bacillati</taxon>
        <taxon>Bacillota</taxon>
        <taxon>Bacilli</taxon>
        <taxon>Bacillales</taxon>
        <taxon>Bacillaceae</taxon>
        <taxon>Bacillus</taxon>
    </lineage>
</organism>
<name>A0ABY9JVU1_9BACI</name>
<dbReference type="RefSeq" id="WP_226542408.1">
    <property type="nucleotide sequence ID" value="NZ_CP129013.1"/>
</dbReference>
<dbReference type="Gene3D" id="1.10.150.240">
    <property type="entry name" value="Putative phosphatase, domain 2"/>
    <property type="match status" value="1"/>
</dbReference>
<dbReference type="SFLD" id="SFLDS00003">
    <property type="entry name" value="Haloacid_Dehalogenase"/>
    <property type="match status" value="1"/>
</dbReference>
<dbReference type="PANTHER" id="PTHR43434:SF25">
    <property type="entry name" value="PHOSPHOGLYCOLATE PHOSPHATASE"/>
    <property type="match status" value="1"/>
</dbReference>
<evidence type="ECO:0000256" key="1">
    <source>
        <dbReference type="ARBA" id="ARBA00022801"/>
    </source>
</evidence>
<proteinExistence type="predicted"/>